<dbReference type="InterPro" id="IPR050259">
    <property type="entry name" value="SDR"/>
</dbReference>
<keyword evidence="6" id="KW-1185">Reference proteome</keyword>
<name>A0A1Q2D1Z8_9ACTN</name>
<dbReference type="InterPro" id="IPR020904">
    <property type="entry name" value="Sc_DH/Rdtase_CS"/>
</dbReference>
<dbReference type="Proteomes" id="UP000188235">
    <property type="component" value="Chromosome"/>
</dbReference>
<dbReference type="NCBIfam" id="NF009466">
    <property type="entry name" value="PRK12826.1-2"/>
    <property type="match status" value="1"/>
</dbReference>
<keyword evidence="2" id="KW-0560">Oxidoreductase</keyword>
<dbReference type="PANTHER" id="PTHR42879">
    <property type="entry name" value="3-OXOACYL-(ACYL-CARRIER-PROTEIN) REDUCTASE"/>
    <property type="match status" value="1"/>
</dbReference>
<sequence length="237" mass="24697">MAEQSRVVLVTGGSKGIGRTIAESFRDAGYSVAATYRSGGVPDGVLGVVCDITDQGQVDQAFETIEAELGPVEIVVANAGVTKDTLLMRMSDEDWNTVIDTNLTGTFRVVRRASRAMMRARFGRVILISSVVGLLGSAGQINYASSKSALVGMARSLARELGSRNVTANVIAPGFIETDMTAVLDEATISDYTKRIPAGRLGSVDDVAQAALFLAGDHAGYISGAVLPVDGGLGMGH</sequence>
<dbReference type="RefSeq" id="WP_237268268.1">
    <property type="nucleotide sequence ID" value="NZ_CP019607.1"/>
</dbReference>
<dbReference type="AlphaFoldDB" id="A0A1Q2D1Z8"/>
<dbReference type="InterPro" id="IPR036291">
    <property type="entry name" value="NAD(P)-bd_dom_sf"/>
</dbReference>
<evidence type="ECO:0000256" key="2">
    <source>
        <dbReference type="ARBA" id="ARBA00023002"/>
    </source>
</evidence>
<keyword evidence="3" id="KW-0812">Transmembrane</keyword>
<dbReference type="GO" id="GO:0032787">
    <property type="term" value="P:monocarboxylic acid metabolic process"/>
    <property type="evidence" value="ECO:0007669"/>
    <property type="project" value="UniProtKB-ARBA"/>
</dbReference>
<accession>A0A1Q2D1Z8</accession>
<protein>
    <submittedName>
        <fullName evidence="5">Beta-ketoacyl-ACP reductase</fullName>
    </submittedName>
</protein>
<comment type="similarity">
    <text evidence="1">Belongs to the short-chain dehydrogenases/reductases (SDR) family.</text>
</comment>
<evidence type="ECO:0000313" key="6">
    <source>
        <dbReference type="Proteomes" id="UP000188235"/>
    </source>
</evidence>
<dbReference type="PRINTS" id="PR00080">
    <property type="entry name" value="SDRFAMILY"/>
</dbReference>
<evidence type="ECO:0000256" key="3">
    <source>
        <dbReference type="SAM" id="Phobius"/>
    </source>
</evidence>
<dbReference type="InterPro" id="IPR057326">
    <property type="entry name" value="KR_dom"/>
</dbReference>
<dbReference type="PRINTS" id="PR00081">
    <property type="entry name" value="GDHRDH"/>
</dbReference>
<dbReference type="FunFam" id="3.40.50.720:FF:000173">
    <property type="entry name" value="3-oxoacyl-[acyl-carrier protein] reductase"/>
    <property type="match status" value="1"/>
</dbReference>
<organism evidence="5 6">
    <name type="scientific">Tessaracoccus flavescens</name>
    <dbReference type="NCBI Taxonomy" id="399497"/>
    <lineage>
        <taxon>Bacteria</taxon>
        <taxon>Bacillati</taxon>
        <taxon>Actinomycetota</taxon>
        <taxon>Actinomycetes</taxon>
        <taxon>Propionibacteriales</taxon>
        <taxon>Propionibacteriaceae</taxon>
        <taxon>Tessaracoccus</taxon>
    </lineage>
</organism>
<keyword evidence="3" id="KW-0472">Membrane</keyword>
<dbReference type="SUPFAM" id="SSF51735">
    <property type="entry name" value="NAD(P)-binding Rossmann-fold domains"/>
    <property type="match status" value="1"/>
</dbReference>
<evidence type="ECO:0000256" key="1">
    <source>
        <dbReference type="ARBA" id="ARBA00006484"/>
    </source>
</evidence>
<dbReference type="KEGG" id="tfa:BW733_01650"/>
<gene>
    <name evidence="5" type="ORF">BW733_01650</name>
</gene>
<dbReference type="EMBL" id="CP019607">
    <property type="protein sequence ID" value="AQP52412.1"/>
    <property type="molecule type" value="Genomic_DNA"/>
</dbReference>
<dbReference type="STRING" id="399497.BW733_01650"/>
<feature type="transmembrane region" description="Helical" evidence="3">
    <location>
        <begin position="122"/>
        <end position="143"/>
    </location>
</feature>
<keyword evidence="3" id="KW-1133">Transmembrane helix</keyword>
<dbReference type="GO" id="GO:0016491">
    <property type="term" value="F:oxidoreductase activity"/>
    <property type="evidence" value="ECO:0007669"/>
    <property type="project" value="UniProtKB-KW"/>
</dbReference>
<dbReference type="Pfam" id="PF13561">
    <property type="entry name" value="adh_short_C2"/>
    <property type="match status" value="1"/>
</dbReference>
<dbReference type="PANTHER" id="PTHR42879:SF2">
    <property type="entry name" value="3-OXOACYL-[ACYL-CARRIER-PROTEIN] REDUCTASE FABG"/>
    <property type="match status" value="1"/>
</dbReference>
<evidence type="ECO:0000313" key="5">
    <source>
        <dbReference type="EMBL" id="AQP52412.1"/>
    </source>
</evidence>
<dbReference type="Gene3D" id="3.40.50.720">
    <property type="entry name" value="NAD(P)-binding Rossmann-like Domain"/>
    <property type="match status" value="1"/>
</dbReference>
<evidence type="ECO:0000259" key="4">
    <source>
        <dbReference type="SMART" id="SM00822"/>
    </source>
</evidence>
<proteinExistence type="inferred from homology"/>
<dbReference type="SMART" id="SM00822">
    <property type="entry name" value="PKS_KR"/>
    <property type="match status" value="1"/>
</dbReference>
<reference evidence="5 6" key="1">
    <citation type="journal article" date="2008" name="Int. J. Syst. Evol. Microbiol.">
        <title>Tessaracoccus flavescens sp. nov., isolated from marine sediment.</title>
        <authorList>
            <person name="Lee D.W."/>
            <person name="Lee S.D."/>
        </authorList>
    </citation>
    <scope>NUCLEOTIDE SEQUENCE [LARGE SCALE GENOMIC DNA]</scope>
    <source>
        <strain evidence="5 6">SST-39T</strain>
    </source>
</reference>
<dbReference type="InterPro" id="IPR002347">
    <property type="entry name" value="SDR_fam"/>
</dbReference>
<dbReference type="PROSITE" id="PS00061">
    <property type="entry name" value="ADH_SHORT"/>
    <property type="match status" value="1"/>
</dbReference>
<feature type="domain" description="Ketoreductase" evidence="4">
    <location>
        <begin position="6"/>
        <end position="179"/>
    </location>
</feature>